<organism evidence="1 2">
    <name type="scientific">Colocasia esculenta</name>
    <name type="common">Wild taro</name>
    <name type="synonym">Arum esculentum</name>
    <dbReference type="NCBI Taxonomy" id="4460"/>
    <lineage>
        <taxon>Eukaryota</taxon>
        <taxon>Viridiplantae</taxon>
        <taxon>Streptophyta</taxon>
        <taxon>Embryophyta</taxon>
        <taxon>Tracheophyta</taxon>
        <taxon>Spermatophyta</taxon>
        <taxon>Magnoliopsida</taxon>
        <taxon>Liliopsida</taxon>
        <taxon>Araceae</taxon>
        <taxon>Aroideae</taxon>
        <taxon>Colocasieae</taxon>
        <taxon>Colocasia</taxon>
    </lineage>
</organism>
<evidence type="ECO:0000313" key="2">
    <source>
        <dbReference type="Proteomes" id="UP000652761"/>
    </source>
</evidence>
<dbReference type="InterPro" id="IPR044840">
    <property type="entry name" value="Nup188"/>
</dbReference>
<accession>A0A843VH77</accession>
<dbReference type="GO" id="GO:0017056">
    <property type="term" value="F:structural constituent of nuclear pore"/>
    <property type="evidence" value="ECO:0007669"/>
    <property type="project" value="InterPro"/>
</dbReference>
<dbReference type="OrthoDB" id="787141at2759"/>
<proteinExistence type="predicted"/>
<evidence type="ECO:0000313" key="1">
    <source>
        <dbReference type="EMBL" id="MQL93817.1"/>
    </source>
</evidence>
<dbReference type="GO" id="GO:0006606">
    <property type="term" value="P:protein import into nucleus"/>
    <property type="evidence" value="ECO:0007669"/>
    <property type="project" value="TreeGrafter"/>
</dbReference>
<keyword evidence="2" id="KW-1185">Reference proteome</keyword>
<dbReference type="GO" id="GO:0044611">
    <property type="term" value="C:nuclear pore inner ring"/>
    <property type="evidence" value="ECO:0007669"/>
    <property type="project" value="TreeGrafter"/>
</dbReference>
<sequence>MCLLQPAFLSSMILPMDNLESLLNNAQDMKHPVVMRPAVASSDPMASPLNSILQYVNKSKILFERSPHLLLCILSLIKALWNGNIQYMQILQILRSSENFWKNMSSPIKEMEDRCSSPAKSVDDDQISCLAYRCQCEAAIMEIIAHDIFLHKKGLHDELTEKQSTEPSNESKVTDGAKMTKVGTSHSYDILTSWCQSSTLVSCIMSYSSSGYPEEIIYRAK</sequence>
<protein>
    <submittedName>
        <fullName evidence="1">Uncharacterized protein</fullName>
    </submittedName>
</protein>
<dbReference type="PANTHER" id="PTHR31431:SF1">
    <property type="entry name" value="NUCLEOPORIN NUP188"/>
    <property type="match status" value="1"/>
</dbReference>
<dbReference type="Proteomes" id="UP000652761">
    <property type="component" value="Unassembled WGS sequence"/>
</dbReference>
<dbReference type="AlphaFoldDB" id="A0A843VH77"/>
<gene>
    <name evidence="1" type="ORF">Taro_026469</name>
</gene>
<comment type="caution">
    <text evidence="1">The sequence shown here is derived from an EMBL/GenBank/DDBJ whole genome shotgun (WGS) entry which is preliminary data.</text>
</comment>
<dbReference type="GO" id="GO:0006405">
    <property type="term" value="P:RNA export from nucleus"/>
    <property type="evidence" value="ECO:0007669"/>
    <property type="project" value="TreeGrafter"/>
</dbReference>
<dbReference type="EMBL" id="NMUH01001600">
    <property type="protein sequence ID" value="MQL93817.1"/>
    <property type="molecule type" value="Genomic_DNA"/>
</dbReference>
<dbReference type="PANTHER" id="PTHR31431">
    <property type="entry name" value="NUCLEOPORIN NUP188 HOMOLOG"/>
    <property type="match status" value="1"/>
</dbReference>
<feature type="non-terminal residue" evidence="1">
    <location>
        <position position="221"/>
    </location>
</feature>
<reference evidence="1" key="1">
    <citation type="submission" date="2017-07" db="EMBL/GenBank/DDBJ databases">
        <title>Taro Niue Genome Assembly and Annotation.</title>
        <authorList>
            <person name="Atibalentja N."/>
            <person name="Keating K."/>
            <person name="Fields C.J."/>
        </authorList>
    </citation>
    <scope>NUCLEOTIDE SEQUENCE</scope>
    <source>
        <strain evidence="1">Niue_2</strain>
        <tissue evidence="1">Leaf</tissue>
    </source>
</reference>
<name>A0A843VH77_COLES</name>